<evidence type="ECO:0000256" key="5">
    <source>
        <dbReference type="ARBA" id="ARBA00023204"/>
    </source>
</evidence>
<dbReference type="EMBL" id="CP036425">
    <property type="protein sequence ID" value="QDU33023.1"/>
    <property type="molecule type" value="Genomic_DNA"/>
</dbReference>
<reference evidence="7 8" key="1">
    <citation type="submission" date="2019-02" db="EMBL/GenBank/DDBJ databases">
        <title>Deep-cultivation of Planctomycetes and their phenomic and genomic characterization uncovers novel biology.</title>
        <authorList>
            <person name="Wiegand S."/>
            <person name="Jogler M."/>
            <person name="Boedeker C."/>
            <person name="Pinto D."/>
            <person name="Vollmers J."/>
            <person name="Rivas-Marin E."/>
            <person name="Kohn T."/>
            <person name="Peeters S.H."/>
            <person name="Heuer A."/>
            <person name="Rast P."/>
            <person name="Oberbeckmann S."/>
            <person name="Bunk B."/>
            <person name="Jeske O."/>
            <person name="Meyerdierks A."/>
            <person name="Storesund J.E."/>
            <person name="Kallscheuer N."/>
            <person name="Luecker S."/>
            <person name="Lage O.M."/>
            <person name="Pohl T."/>
            <person name="Merkel B.J."/>
            <person name="Hornburger P."/>
            <person name="Mueller R.-W."/>
            <person name="Bruemmer F."/>
            <person name="Labrenz M."/>
            <person name="Spormann A.M."/>
            <person name="Op den Camp H."/>
            <person name="Overmann J."/>
            <person name="Amann R."/>
            <person name="Jetten M.S.M."/>
            <person name="Mascher T."/>
            <person name="Medema M.H."/>
            <person name="Devos D.P."/>
            <person name="Kaster A.-K."/>
            <person name="Ovreas L."/>
            <person name="Rohde M."/>
            <person name="Galperin M.Y."/>
            <person name="Jogler C."/>
        </authorList>
    </citation>
    <scope>NUCLEOTIDE SEQUENCE [LARGE SCALE GENOMIC DNA]</scope>
    <source>
        <strain evidence="7 8">KS4</strain>
    </source>
</reference>
<dbReference type="OrthoDB" id="9801520at2"/>
<evidence type="ECO:0000256" key="4">
    <source>
        <dbReference type="ARBA" id="ARBA00022801"/>
    </source>
</evidence>
<dbReference type="GO" id="GO:0006298">
    <property type="term" value="P:mismatch repair"/>
    <property type="evidence" value="ECO:0007669"/>
    <property type="project" value="UniProtKB-UniRule"/>
</dbReference>
<evidence type="ECO:0000313" key="7">
    <source>
        <dbReference type="EMBL" id="QDU33023.1"/>
    </source>
</evidence>
<dbReference type="AlphaFoldDB" id="A0A517YS29"/>
<comment type="similarity">
    <text evidence="6">Belongs to the vsr family.</text>
</comment>
<dbReference type="Pfam" id="PF03852">
    <property type="entry name" value="Vsr"/>
    <property type="match status" value="1"/>
</dbReference>
<dbReference type="GO" id="GO:0016787">
    <property type="term" value="F:hydrolase activity"/>
    <property type="evidence" value="ECO:0007669"/>
    <property type="project" value="UniProtKB-KW"/>
</dbReference>
<gene>
    <name evidence="7" type="primary">vsr</name>
    <name evidence="7" type="ORF">KS4_10640</name>
</gene>
<dbReference type="PIRSF" id="PIRSF018267">
    <property type="entry name" value="VSR_endonuc"/>
    <property type="match status" value="1"/>
</dbReference>
<keyword evidence="5 6" id="KW-0234">DNA repair</keyword>
<dbReference type="InterPro" id="IPR011335">
    <property type="entry name" value="Restrct_endonuc-II-like"/>
</dbReference>
<dbReference type="NCBIfam" id="TIGR00632">
    <property type="entry name" value="vsr"/>
    <property type="match status" value="1"/>
</dbReference>
<keyword evidence="8" id="KW-1185">Reference proteome</keyword>
<comment type="function">
    <text evidence="6">May nick specific sequences that contain T:G mispairs resulting from m5C-deamination.</text>
</comment>
<dbReference type="KEGG" id="pcor:KS4_10640"/>
<dbReference type="Gene3D" id="3.40.960.10">
    <property type="entry name" value="VSR Endonuclease"/>
    <property type="match status" value="1"/>
</dbReference>
<evidence type="ECO:0000256" key="2">
    <source>
        <dbReference type="ARBA" id="ARBA00022759"/>
    </source>
</evidence>
<protein>
    <recommendedName>
        <fullName evidence="6">Very short patch repair endonuclease</fullName>
        <ecNumber evidence="6">3.1.-.-</ecNumber>
    </recommendedName>
</protein>
<proteinExistence type="inferred from homology"/>
<dbReference type="Proteomes" id="UP000317369">
    <property type="component" value="Chromosome"/>
</dbReference>
<accession>A0A517YS29</accession>
<dbReference type="REBASE" id="355756">
    <property type="entry name" value="V.PbaKS4ORF10650P"/>
</dbReference>
<evidence type="ECO:0000256" key="6">
    <source>
        <dbReference type="PIRNR" id="PIRNR018267"/>
    </source>
</evidence>
<dbReference type="GO" id="GO:0004519">
    <property type="term" value="F:endonuclease activity"/>
    <property type="evidence" value="ECO:0007669"/>
    <property type="project" value="UniProtKB-KW"/>
</dbReference>
<keyword evidence="4 6" id="KW-0378">Hydrolase</keyword>
<dbReference type="SUPFAM" id="SSF52980">
    <property type="entry name" value="Restriction endonuclease-like"/>
    <property type="match status" value="1"/>
</dbReference>
<dbReference type="InterPro" id="IPR004603">
    <property type="entry name" value="DNA_mismatch_endonuc_vsr"/>
</dbReference>
<dbReference type="RefSeq" id="WP_145075475.1">
    <property type="nucleotide sequence ID" value="NZ_CP036425.1"/>
</dbReference>
<name>A0A517YS29_9BACT</name>
<evidence type="ECO:0000256" key="1">
    <source>
        <dbReference type="ARBA" id="ARBA00022722"/>
    </source>
</evidence>
<keyword evidence="2 6" id="KW-0255">Endonuclease</keyword>
<dbReference type="EC" id="3.1.-.-" evidence="6"/>
<sequence length="135" mass="16411">MTDRISPEHRSWNMSRIRSKNTKPELIVRSLLYKMGYRFRLHRKDLPGKPDIVLPKYKTVIFVHGCYWHRHADCKLAYKPKSHIHFWQNKFSKTIKRDRLRTKQIQDLGWRVIIIWECETANTEILTNKIRGCHR</sequence>
<dbReference type="CDD" id="cd00221">
    <property type="entry name" value="Vsr"/>
    <property type="match status" value="1"/>
</dbReference>
<keyword evidence="3 6" id="KW-0227">DNA damage</keyword>
<keyword evidence="1 6" id="KW-0540">Nuclease</keyword>
<evidence type="ECO:0000256" key="3">
    <source>
        <dbReference type="ARBA" id="ARBA00022763"/>
    </source>
</evidence>
<evidence type="ECO:0000313" key="8">
    <source>
        <dbReference type="Proteomes" id="UP000317369"/>
    </source>
</evidence>
<organism evidence="7 8">
    <name type="scientific">Poriferisphaera corsica</name>
    <dbReference type="NCBI Taxonomy" id="2528020"/>
    <lineage>
        <taxon>Bacteria</taxon>
        <taxon>Pseudomonadati</taxon>
        <taxon>Planctomycetota</taxon>
        <taxon>Phycisphaerae</taxon>
        <taxon>Phycisphaerales</taxon>
        <taxon>Phycisphaeraceae</taxon>
        <taxon>Poriferisphaera</taxon>
    </lineage>
</organism>